<gene>
    <name evidence="2" type="ORF">ACFSJU_07815</name>
</gene>
<dbReference type="Pfam" id="PF06250">
    <property type="entry name" value="YhcG_C"/>
    <property type="match status" value="1"/>
</dbReference>
<dbReference type="PANTHER" id="PTHR30547">
    <property type="entry name" value="UNCHARACTERIZED PROTEIN YHCG-RELATED"/>
    <property type="match status" value="1"/>
</dbReference>
<comment type="caution">
    <text evidence="2">The sequence shown here is derived from an EMBL/GenBank/DDBJ whole genome shotgun (WGS) entry which is preliminary data.</text>
</comment>
<feature type="domain" description="YhcG PDDEXK nuclease" evidence="1">
    <location>
        <begin position="11"/>
        <end position="60"/>
    </location>
</feature>
<reference evidence="3" key="1">
    <citation type="journal article" date="2019" name="Int. J. Syst. Evol. Microbiol.">
        <title>The Global Catalogue of Microorganisms (GCM) 10K type strain sequencing project: providing services to taxonomists for standard genome sequencing and annotation.</title>
        <authorList>
            <consortium name="The Broad Institute Genomics Platform"/>
            <consortium name="The Broad Institute Genome Sequencing Center for Infectious Disease"/>
            <person name="Wu L."/>
            <person name="Ma J."/>
        </authorList>
    </citation>
    <scope>NUCLEOTIDE SEQUENCE [LARGE SCALE GENOMIC DNA]</scope>
    <source>
        <strain evidence="3">KCTC 42217</strain>
    </source>
</reference>
<name>A0ABW4ZKF6_9SPHI</name>
<evidence type="ECO:0000259" key="1">
    <source>
        <dbReference type="Pfam" id="PF06250"/>
    </source>
</evidence>
<keyword evidence="3" id="KW-1185">Reference proteome</keyword>
<dbReference type="EMBL" id="JBHUHZ010000001">
    <property type="protein sequence ID" value="MFD2162296.1"/>
    <property type="molecule type" value="Genomic_DNA"/>
</dbReference>
<accession>A0ABW4ZKF6</accession>
<dbReference type="InterPro" id="IPR053148">
    <property type="entry name" value="PD-DEXK-like_domain"/>
</dbReference>
<dbReference type="RefSeq" id="WP_369414802.1">
    <property type="nucleotide sequence ID" value="NZ_JAFMZO010000003.1"/>
</dbReference>
<dbReference type="PANTHER" id="PTHR30547:SF0">
    <property type="entry name" value="BLR8175 PROTEIN"/>
    <property type="match status" value="1"/>
</dbReference>
<dbReference type="InterPro" id="IPR009362">
    <property type="entry name" value="YhcG_C"/>
</dbReference>
<evidence type="ECO:0000313" key="3">
    <source>
        <dbReference type="Proteomes" id="UP001597387"/>
    </source>
</evidence>
<dbReference type="Proteomes" id="UP001597387">
    <property type="component" value="Unassembled WGS sequence"/>
</dbReference>
<organism evidence="2 3">
    <name type="scientific">Paradesertivirga mongoliensis</name>
    <dbReference type="NCBI Taxonomy" id="2100740"/>
    <lineage>
        <taxon>Bacteria</taxon>
        <taxon>Pseudomonadati</taxon>
        <taxon>Bacteroidota</taxon>
        <taxon>Sphingobacteriia</taxon>
        <taxon>Sphingobacteriales</taxon>
        <taxon>Sphingobacteriaceae</taxon>
        <taxon>Paradesertivirga</taxon>
    </lineage>
</organism>
<protein>
    <submittedName>
        <fullName evidence="2">PDDEXK nuclease domain-containing protein</fullName>
    </submittedName>
</protein>
<evidence type="ECO:0000313" key="2">
    <source>
        <dbReference type="EMBL" id="MFD2162296.1"/>
    </source>
</evidence>
<sequence length="84" mass="9419">MASSQSDLAQKALRDPYNFDFLTFTDTFNERELEAGLVGHIEKFLLELGSGFAFVGRQYPDAIDMLVIQYSPKYCLASSSSEIL</sequence>
<proteinExistence type="predicted"/>